<feature type="signal peptide" evidence="8">
    <location>
        <begin position="1"/>
        <end position="24"/>
    </location>
</feature>
<keyword evidence="4" id="KW-0812">Transmembrane</keyword>
<sequence>MTTKTILALALLSALASVADNASAAAFQLKEKSAKGLGRAFAGSISAPGDASVIADNPAAMRLLDGRLFQADASVVNYTIDFKGQGSDALGRPQSGGGGGDAGDTSPVPALYFHTPLGDKAHLGLSLTAPFGFKTEYNSNWIGRYNGIKTEIKAVDLGLSLSYDVNPYVSFGASVFLERAEAELYDAVDFGAILAGARAPGFSPGSADGYTRIEAKDDAVGFTLGGLFTPAEGTNIGIAYRSKVDHKLNDADISFGVPASAAPFLAAARPGWFVDTQASTALNLPATLTGSISHQVNDRWTVMADVTRTGWSKFAEVRLDFDSAQPTRTLDFGYRDTTFASIGAEYRYNEKLTLRGGLATDQSPVTDNIRDVRVPDTDRKWVSLGATYRASQSAEYSFGYTHLFLDEPEVSLVSATGSTVQGKYDVGTDIVAFSAAYYF</sequence>
<dbReference type="OrthoDB" id="19849at2"/>
<evidence type="ECO:0000256" key="3">
    <source>
        <dbReference type="ARBA" id="ARBA00022452"/>
    </source>
</evidence>
<evidence type="ECO:0000256" key="1">
    <source>
        <dbReference type="ARBA" id="ARBA00004571"/>
    </source>
</evidence>
<dbReference type="AlphaFoldDB" id="A0A498CGQ9"/>
<comment type="caution">
    <text evidence="9">The sequence shown here is derived from an EMBL/GenBank/DDBJ whole genome shotgun (WGS) entry which is preliminary data.</text>
</comment>
<dbReference type="SUPFAM" id="SSF56935">
    <property type="entry name" value="Porins"/>
    <property type="match status" value="1"/>
</dbReference>
<dbReference type="Gene3D" id="2.40.160.60">
    <property type="entry name" value="Outer membrane protein transport protein (OMPP1/FadL/TodX)"/>
    <property type="match status" value="1"/>
</dbReference>
<name>A0A498CGQ9_9GAMM</name>
<evidence type="ECO:0000256" key="5">
    <source>
        <dbReference type="ARBA" id="ARBA00022729"/>
    </source>
</evidence>
<evidence type="ECO:0000256" key="6">
    <source>
        <dbReference type="ARBA" id="ARBA00023136"/>
    </source>
</evidence>
<protein>
    <submittedName>
        <fullName evidence="9">Long-chain fatty acid transport protein</fullName>
    </submittedName>
</protein>
<comment type="subcellular location">
    <subcellularLocation>
        <location evidence="1">Cell outer membrane</location>
        <topology evidence="1">Multi-pass membrane protein</topology>
    </subcellularLocation>
</comment>
<keyword evidence="6" id="KW-0472">Membrane</keyword>
<dbReference type="PANTHER" id="PTHR35093:SF3">
    <property type="entry name" value="LONG-CHAIN FATTY ACID TRANSPORT PROTEIN"/>
    <property type="match status" value="1"/>
</dbReference>
<dbReference type="GO" id="GO:0015483">
    <property type="term" value="F:long-chain fatty acid transporting porin activity"/>
    <property type="evidence" value="ECO:0007669"/>
    <property type="project" value="TreeGrafter"/>
</dbReference>
<gene>
    <name evidence="9" type="ORF">BCL79_0787</name>
</gene>
<dbReference type="InterPro" id="IPR005017">
    <property type="entry name" value="OMPP1/FadL/TodX"/>
</dbReference>
<dbReference type="RefSeq" id="WP_121037612.1">
    <property type="nucleotide sequence ID" value="NZ_RCDC01000004.1"/>
</dbReference>
<dbReference type="EMBL" id="RCDC01000004">
    <property type="protein sequence ID" value="RLK56401.1"/>
    <property type="molecule type" value="Genomic_DNA"/>
</dbReference>
<dbReference type="PANTHER" id="PTHR35093">
    <property type="entry name" value="OUTER MEMBRANE PROTEIN NMB0088-RELATED"/>
    <property type="match status" value="1"/>
</dbReference>
<evidence type="ECO:0000256" key="7">
    <source>
        <dbReference type="ARBA" id="ARBA00023237"/>
    </source>
</evidence>
<evidence type="ECO:0000313" key="10">
    <source>
        <dbReference type="Proteomes" id="UP000274786"/>
    </source>
</evidence>
<dbReference type="Pfam" id="PF03349">
    <property type="entry name" value="Toluene_X"/>
    <property type="match status" value="1"/>
</dbReference>
<keyword evidence="7" id="KW-0998">Cell outer membrane</keyword>
<organism evidence="9 10">
    <name type="scientific">Stenotrophomonas rhizophila</name>
    <dbReference type="NCBI Taxonomy" id="216778"/>
    <lineage>
        <taxon>Bacteria</taxon>
        <taxon>Pseudomonadati</taxon>
        <taxon>Pseudomonadota</taxon>
        <taxon>Gammaproteobacteria</taxon>
        <taxon>Lysobacterales</taxon>
        <taxon>Lysobacteraceae</taxon>
        <taxon>Stenotrophomonas</taxon>
    </lineage>
</organism>
<feature type="chain" id="PRO_5019823646" evidence="8">
    <location>
        <begin position="25"/>
        <end position="439"/>
    </location>
</feature>
<keyword evidence="3" id="KW-1134">Transmembrane beta strand</keyword>
<keyword evidence="5 8" id="KW-0732">Signal</keyword>
<dbReference type="Proteomes" id="UP000274786">
    <property type="component" value="Unassembled WGS sequence"/>
</dbReference>
<accession>A0A498CGQ9</accession>
<dbReference type="GO" id="GO:0009279">
    <property type="term" value="C:cell outer membrane"/>
    <property type="evidence" value="ECO:0007669"/>
    <property type="project" value="UniProtKB-SubCell"/>
</dbReference>
<evidence type="ECO:0000256" key="8">
    <source>
        <dbReference type="SAM" id="SignalP"/>
    </source>
</evidence>
<proteinExistence type="inferred from homology"/>
<evidence type="ECO:0000313" key="9">
    <source>
        <dbReference type="EMBL" id="RLK56401.1"/>
    </source>
</evidence>
<evidence type="ECO:0000256" key="2">
    <source>
        <dbReference type="ARBA" id="ARBA00008163"/>
    </source>
</evidence>
<reference evidence="9 10" key="1">
    <citation type="submission" date="2018-10" db="EMBL/GenBank/DDBJ databases">
        <title>Comparative analysis of microorganisms from saline springs in Andes Mountain Range, Colombia.</title>
        <authorList>
            <person name="Rubin E."/>
        </authorList>
    </citation>
    <scope>NUCLEOTIDE SEQUENCE [LARGE SCALE GENOMIC DNA]</scope>
    <source>
        <strain evidence="9 10">USBA GBX 843</strain>
    </source>
</reference>
<evidence type="ECO:0000256" key="4">
    <source>
        <dbReference type="ARBA" id="ARBA00022692"/>
    </source>
</evidence>
<comment type="similarity">
    <text evidence="2">Belongs to the OmpP1/FadL family.</text>
</comment>